<evidence type="ECO:0000313" key="5">
    <source>
        <dbReference type="Proteomes" id="UP000663870"/>
    </source>
</evidence>
<evidence type="ECO:0000313" key="4">
    <source>
        <dbReference type="Proteomes" id="UP000663854"/>
    </source>
</evidence>
<protein>
    <recommendedName>
        <fullName evidence="1">Metallo-beta-lactamase domain-containing protein</fullName>
    </recommendedName>
</protein>
<dbReference type="SUPFAM" id="SSF56281">
    <property type="entry name" value="Metallo-hydrolase/oxidoreductase"/>
    <property type="match status" value="1"/>
</dbReference>
<dbReference type="PANTHER" id="PTHR42951:SF4">
    <property type="entry name" value="ACYL-COENZYME A THIOESTERASE MBLAC2"/>
    <property type="match status" value="1"/>
</dbReference>
<dbReference type="Pfam" id="PF01823">
    <property type="entry name" value="MACPF"/>
    <property type="match status" value="2"/>
</dbReference>
<dbReference type="PANTHER" id="PTHR42951">
    <property type="entry name" value="METALLO-BETA-LACTAMASE DOMAIN-CONTAINING"/>
    <property type="match status" value="1"/>
</dbReference>
<evidence type="ECO:0000313" key="2">
    <source>
        <dbReference type="EMBL" id="CAF1157305.1"/>
    </source>
</evidence>
<evidence type="ECO:0000259" key="1">
    <source>
        <dbReference type="SMART" id="SM00849"/>
    </source>
</evidence>
<dbReference type="InterPro" id="IPR050855">
    <property type="entry name" value="NDM-1-like"/>
</dbReference>
<dbReference type="Proteomes" id="UP000663870">
    <property type="component" value="Unassembled WGS sequence"/>
</dbReference>
<dbReference type="InterPro" id="IPR036866">
    <property type="entry name" value="RibonucZ/Hydroxyglut_hydro"/>
</dbReference>
<dbReference type="InterPro" id="IPR020864">
    <property type="entry name" value="MACPF"/>
</dbReference>
<evidence type="ECO:0000313" key="3">
    <source>
        <dbReference type="EMBL" id="CAF1400896.1"/>
    </source>
</evidence>
<dbReference type="Pfam" id="PF00753">
    <property type="entry name" value="Lactamase_B"/>
    <property type="match status" value="1"/>
</dbReference>
<gene>
    <name evidence="3" type="ORF">JXQ802_LOCUS34701</name>
    <name evidence="2" type="ORF">PYM288_LOCUS22547</name>
</gene>
<reference evidence="2" key="1">
    <citation type="submission" date="2021-02" db="EMBL/GenBank/DDBJ databases">
        <authorList>
            <person name="Nowell W R."/>
        </authorList>
    </citation>
    <scope>NUCLEOTIDE SEQUENCE</scope>
</reference>
<name>A0A814T6M5_9BILA</name>
<dbReference type="SMART" id="SM00849">
    <property type="entry name" value="Lactamase_B"/>
    <property type="match status" value="1"/>
</dbReference>
<dbReference type="Gene3D" id="3.60.15.10">
    <property type="entry name" value="Ribonuclease Z/Hydroxyacylglutathione hydrolase-like"/>
    <property type="match status" value="1"/>
</dbReference>
<keyword evidence="5" id="KW-1185">Reference proteome</keyword>
<proteinExistence type="predicted"/>
<comment type="caution">
    <text evidence="2">The sequence shown here is derived from an EMBL/GenBank/DDBJ whole genome shotgun (WGS) entry which is preliminary data.</text>
</comment>
<dbReference type="InterPro" id="IPR001279">
    <property type="entry name" value="Metallo-B-lactamas"/>
</dbReference>
<dbReference type="Proteomes" id="UP000663854">
    <property type="component" value="Unassembled WGS sequence"/>
</dbReference>
<organism evidence="2 4">
    <name type="scientific">Rotaria sordida</name>
    <dbReference type="NCBI Taxonomy" id="392033"/>
    <lineage>
        <taxon>Eukaryota</taxon>
        <taxon>Metazoa</taxon>
        <taxon>Spiralia</taxon>
        <taxon>Gnathifera</taxon>
        <taxon>Rotifera</taxon>
        <taxon>Eurotatoria</taxon>
        <taxon>Bdelloidea</taxon>
        <taxon>Philodinida</taxon>
        <taxon>Philodinidae</taxon>
        <taxon>Rotaria</taxon>
    </lineage>
</organism>
<feature type="domain" description="Metallo-beta-lactamase" evidence="1">
    <location>
        <begin position="493"/>
        <end position="693"/>
    </location>
</feature>
<dbReference type="EMBL" id="CAJNOL010001668">
    <property type="protein sequence ID" value="CAF1400896.1"/>
    <property type="molecule type" value="Genomic_DNA"/>
</dbReference>
<accession>A0A814T6M5</accession>
<sequence>MGGLVWAQDWFDSCLLRIKNTTWIREQVEKRKAWGLFRSSSTIEQTTTVISEEWIKHSQYSLQLMGGTESIDISKWREWVPTVKHHPRSISYDLLPIHRLLPAKSDQREALEQATLYFRTQADLNERAYIAELQAIPKPPQSRCQRPLSKRSLELSTQQQPQTVNRTTSPFIFTEEARAALCPFVGTEGLRCFDNQSVQISGRELNVMSRKLPVGVGISVDRSTGRLLAPAVQLTYAPDGTRTWTDGHSGAMFNLFNEAVIGPPDQEIVAYDALGIRIFHNASQLDAAWRQTFADGSLRGGELARAPDMLDYYDKYFAHDDWFVLAQRPIGLYTVRLNASTMQLNSFARQAISQLTPTFNAQLYEDFLDAWGTHIITKSLIGGMLEERAKVKRCLTIFGDDAVSQCIPFSIRNPSGSDCSYYASRSRVTWKRRLGGNVELNDEDWKKTLAPGPALLQILEMVPWIEHPSWFNTRQIESDLYLTTEDYYYYGNRSNSWLIRGTSRDVIIDTGLGLCNLKQHLERLGLLDSNRECIVICTHSHFDHSGGAHHFDNVLIHQGDYEGLSTGDELTTLNWSRPSHYHAQPYANFSADQYKVPPTKCKPIEDGHRINLGADDDEIEIIHVPGHTPGSIVCYYPKKQALFTGDFVYDCENGKYLYDHLPTSSISDYLKSAEYMIDWLYKHKEVEKFYPGHYETLNRMRFEQLLEQYIYSKQ</sequence>
<dbReference type="EMBL" id="CAJNOH010000973">
    <property type="protein sequence ID" value="CAF1157305.1"/>
    <property type="molecule type" value="Genomic_DNA"/>
</dbReference>
<dbReference type="AlphaFoldDB" id="A0A814T6M5"/>